<comment type="caution">
    <text evidence="1">The sequence shown here is derived from an EMBL/GenBank/DDBJ whole genome shotgun (WGS) entry which is preliminary data.</text>
</comment>
<evidence type="ECO:0000313" key="1">
    <source>
        <dbReference type="EMBL" id="KKM06857.1"/>
    </source>
</evidence>
<proteinExistence type="predicted"/>
<gene>
    <name evidence="2" type="ORF">LCGC14_1108450</name>
    <name evidence="1" type="ORF">LCGC14_1739840</name>
</gene>
<organism evidence="1">
    <name type="scientific">marine sediment metagenome</name>
    <dbReference type="NCBI Taxonomy" id="412755"/>
    <lineage>
        <taxon>unclassified sequences</taxon>
        <taxon>metagenomes</taxon>
        <taxon>ecological metagenomes</taxon>
    </lineage>
</organism>
<evidence type="ECO:0000313" key="2">
    <source>
        <dbReference type="EMBL" id="KKN03368.1"/>
    </source>
</evidence>
<dbReference type="EMBL" id="LAZR01015903">
    <property type="protein sequence ID" value="KKM06857.1"/>
    <property type="molecule type" value="Genomic_DNA"/>
</dbReference>
<protein>
    <submittedName>
        <fullName evidence="1">Uncharacterized protein</fullName>
    </submittedName>
</protein>
<name>A0A0F9HUM5_9ZZZZ</name>
<reference evidence="1" key="1">
    <citation type="journal article" date="2015" name="Nature">
        <title>Complex archaea that bridge the gap between prokaryotes and eukaryotes.</title>
        <authorList>
            <person name="Spang A."/>
            <person name="Saw J.H."/>
            <person name="Jorgensen S.L."/>
            <person name="Zaremba-Niedzwiedzka K."/>
            <person name="Martijn J."/>
            <person name="Lind A.E."/>
            <person name="van Eijk R."/>
            <person name="Schleper C."/>
            <person name="Guy L."/>
            <person name="Ettema T.J."/>
        </authorList>
    </citation>
    <scope>NUCLEOTIDE SEQUENCE</scope>
</reference>
<dbReference type="AlphaFoldDB" id="A0A0F9HUM5"/>
<feature type="non-terminal residue" evidence="1">
    <location>
        <position position="1"/>
    </location>
</feature>
<accession>A0A0F9HUM5</accession>
<sequence>MEVVDIINEAVKSIQEKTSEIATIFSSK</sequence>
<dbReference type="EMBL" id="LAZR01005041">
    <property type="protein sequence ID" value="KKN03368.1"/>
    <property type="molecule type" value="Genomic_DNA"/>
</dbReference>